<proteinExistence type="predicted"/>
<organism evidence="1 2">
    <name type="scientific">Oceanobacillus zhaokaii</name>
    <dbReference type="NCBI Taxonomy" id="2052660"/>
    <lineage>
        <taxon>Bacteria</taxon>
        <taxon>Bacillati</taxon>
        <taxon>Bacillota</taxon>
        <taxon>Bacilli</taxon>
        <taxon>Bacillales</taxon>
        <taxon>Bacillaceae</taxon>
        <taxon>Oceanobacillus</taxon>
    </lineage>
</organism>
<gene>
    <name evidence="1" type="ORF">CUC15_15835</name>
</gene>
<accession>A0A345PMG8</accession>
<dbReference type="OrthoDB" id="2720594at2"/>
<evidence type="ECO:0000313" key="2">
    <source>
        <dbReference type="Proteomes" id="UP000253908"/>
    </source>
</evidence>
<name>A0A345PMG8_9BACI</name>
<evidence type="ECO:0000313" key="1">
    <source>
        <dbReference type="EMBL" id="AXI11198.1"/>
    </source>
</evidence>
<keyword evidence="2" id="KW-1185">Reference proteome</keyword>
<reference evidence="2" key="1">
    <citation type="submission" date="2017-11" db="EMBL/GenBank/DDBJ databases">
        <authorList>
            <person name="Zhu W."/>
        </authorList>
    </citation>
    <scope>NUCLEOTIDE SEQUENCE [LARGE SCALE GENOMIC DNA]</scope>
    <source>
        <strain evidence="2">160</strain>
    </source>
</reference>
<dbReference type="EMBL" id="CP024848">
    <property type="protein sequence ID" value="AXI11198.1"/>
    <property type="molecule type" value="Genomic_DNA"/>
</dbReference>
<dbReference type="InterPro" id="IPR032710">
    <property type="entry name" value="NTF2-like_dom_sf"/>
</dbReference>
<evidence type="ECO:0008006" key="3">
    <source>
        <dbReference type="Google" id="ProtNLM"/>
    </source>
</evidence>
<dbReference type="Proteomes" id="UP000253908">
    <property type="component" value="Chromosome"/>
</dbReference>
<dbReference type="SUPFAM" id="SSF54427">
    <property type="entry name" value="NTF2-like"/>
    <property type="match status" value="1"/>
</dbReference>
<sequence length="135" mass="16207">MLIAVFILRATLFSPSRQAQHIVNEFYTYEQDANFTGSWELLHPLMKERWNKTTYITDRAHVFMGHFGVETFEYTIEEIGKVDEWKMAKDLPTLKEVYKFYVIQSYKGKYGKFSFSQEVYVVNTEDSWQILWDYN</sequence>
<dbReference type="KEGG" id="ocn:CUC15_15835"/>
<protein>
    <recommendedName>
        <fullName evidence="3">DUF4440 domain-containing protein</fullName>
    </recommendedName>
</protein>
<dbReference type="AlphaFoldDB" id="A0A345PMG8"/>